<feature type="compositionally biased region" description="Basic and acidic residues" evidence="1">
    <location>
        <begin position="58"/>
        <end position="67"/>
    </location>
</feature>
<organism evidence="2">
    <name type="scientific">Halobacterium sp. NMX12-1</name>
    <dbReference type="NCBI Taxonomy" id="3166650"/>
    <lineage>
        <taxon>Archaea</taxon>
        <taxon>Methanobacteriati</taxon>
        <taxon>Methanobacteriota</taxon>
        <taxon>Stenosarchaea group</taxon>
        <taxon>Halobacteria</taxon>
        <taxon>Halobacteriales</taxon>
        <taxon>Halobacteriaceae</taxon>
        <taxon>Halobacterium</taxon>
    </lineage>
</organism>
<proteinExistence type="predicted"/>
<accession>A0AAU8CHS6</accession>
<evidence type="ECO:0000313" key="2">
    <source>
        <dbReference type="EMBL" id="XCF18275.1"/>
    </source>
</evidence>
<feature type="compositionally biased region" description="Basic and acidic residues" evidence="1">
    <location>
        <begin position="25"/>
        <end position="44"/>
    </location>
</feature>
<name>A0AAU8CHS6_9EURY</name>
<gene>
    <name evidence="2" type="ORF">ABSL23_17045</name>
</gene>
<feature type="compositionally biased region" description="Basic and acidic residues" evidence="1">
    <location>
        <begin position="1"/>
        <end position="15"/>
    </location>
</feature>
<dbReference type="AlphaFoldDB" id="A0AAU8CHS6"/>
<keyword evidence="2" id="KW-0614">Plasmid</keyword>
<geneLocation type="plasmid" evidence="2">
    <name>pNMX12-1_119</name>
</geneLocation>
<feature type="region of interest" description="Disordered" evidence="1">
    <location>
        <begin position="1"/>
        <end position="67"/>
    </location>
</feature>
<dbReference type="KEGG" id="hanx:ABSL23_17045"/>
<sequence length="67" mass="7491">MSNDGKNQDTDEQTNRSEIIANSRSRGEQEALGGEREIPEDADHVTMSPEHIPTQMETDDKSSTEDE</sequence>
<dbReference type="RefSeq" id="WP_353635563.1">
    <property type="nucleotide sequence ID" value="NZ_CP159206.1"/>
</dbReference>
<dbReference type="EMBL" id="CP159206">
    <property type="protein sequence ID" value="XCF18275.1"/>
    <property type="molecule type" value="Genomic_DNA"/>
</dbReference>
<evidence type="ECO:0000256" key="1">
    <source>
        <dbReference type="SAM" id="MobiDB-lite"/>
    </source>
</evidence>
<reference evidence="2" key="1">
    <citation type="submission" date="2024-06" db="EMBL/GenBank/DDBJ databases">
        <title>Genome Sequence of an extremely halophilic archaeon isolated from Permian era halite, Salado Formation, Carlsbad, New Mexico: Halobacterium sp. strain NMX12-1.</title>
        <authorList>
            <person name="Sotoa L."/>
            <person name="DasSarma P."/>
            <person name="Anton B.P."/>
            <person name="Vincze T."/>
            <person name="Verma I."/>
            <person name="Eralp B."/>
            <person name="Powers D.W."/>
            <person name="Dozier B.L."/>
            <person name="Roberts R.J."/>
            <person name="DasSarma S."/>
        </authorList>
    </citation>
    <scope>NUCLEOTIDE SEQUENCE</scope>
    <source>
        <strain evidence="2">NMX12-1</strain>
        <plasmid evidence="2">pNMX12-1_119</plasmid>
    </source>
</reference>
<protein>
    <submittedName>
        <fullName evidence="2">Uncharacterized protein</fullName>
    </submittedName>
</protein>
<dbReference type="GeneID" id="91110892"/>